<accession>A0AAE0HYL5</accession>
<sequence length="309" mass="34483">MTIRESRPTGSQSQAYRPASSKASSSTKIRCAMGGEWKSRDQFSKRQLTKYDGQRSGTPNASGIICREHTASQILEHQCRGPCDRILPQDKFSTNTRRQNKFWCFDCTELQLAEPKEQVAPAGAQLAADKRQEAEVKTTGYQMTDDCIFSSETGEESTTMDQTNASDAVSTASSFTPGRALGSYTDGYTDDADEAEIPHRSFWLQTIDEARTTPTEISRVLDDFHLDDLPDLTTPDNCTMFCDSGSNASTTVHRDQSVKETKGGWTRVQKSVTIRKLPDHLRYDTVPLSVPETTLAPHLYYDEDADDYN</sequence>
<feature type="region of interest" description="Disordered" evidence="1">
    <location>
        <begin position="1"/>
        <end position="28"/>
    </location>
</feature>
<evidence type="ECO:0000259" key="2">
    <source>
        <dbReference type="Pfam" id="PF12898"/>
    </source>
</evidence>
<proteinExistence type="predicted"/>
<name>A0AAE0HYL5_9PEZI</name>
<reference evidence="3" key="1">
    <citation type="journal article" date="2023" name="Mol. Phylogenet. Evol.">
        <title>Genome-scale phylogeny and comparative genomics of the fungal order Sordariales.</title>
        <authorList>
            <person name="Hensen N."/>
            <person name="Bonometti L."/>
            <person name="Westerberg I."/>
            <person name="Brannstrom I.O."/>
            <person name="Guillou S."/>
            <person name="Cros-Aarteil S."/>
            <person name="Calhoun S."/>
            <person name="Haridas S."/>
            <person name="Kuo A."/>
            <person name="Mondo S."/>
            <person name="Pangilinan J."/>
            <person name="Riley R."/>
            <person name="LaButti K."/>
            <person name="Andreopoulos B."/>
            <person name="Lipzen A."/>
            <person name="Chen C."/>
            <person name="Yan M."/>
            <person name="Daum C."/>
            <person name="Ng V."/>
            <person name="Clum A."/>
            <person name="Steindorff A."/>
            <person name="Ohm R.A."/>
            <person name="Martin F."/>
            <person name="Silar P."/>
            <person name="Natvig D.O."/>
            <person name="Lalanne C."/>
            <person name="Gautier V."/>
            <person name="Ament-Velasquez S.L."/>
            <person name="Kruys A."/>
            <person name="Hutchinson M.I."/>
            <person name="Powell A.J."/>
            <person name="Barry K."/>
            <person name="Miller A.N."/>
            <person name="Grigoriev I.V."/>
            <person name="Debuchy R."/>
            <person name="Gladieux P."/>
            <person name="Hiltunen Thoren M."/>
            <person name="Johannesson H."/>
        </authorList>
    </citation>
    <scope>NUCLEOTIDE SEQUENCE</scope>
    <source>
        <strain evidence="3">CBS 118394</strain>
    </source>
</reference>
<dbReference type="InterPro" id="IPR024630">
    <property type="entry name" value="Stc1"/>
</dbReference>
<dbReference type="EMBL" id="JAUEDM010000006">
    <property type="protein sequence ID" value="KAK3315343.1"/>
    <property type="molecule type" value="Genomic_DNA"/>
</dbReference>
<organism evidence="3 4">
    <name type="scientific">Apodospora peruviana</name>
    <dbReference type="NCBI Taxonomy" id="516989"/>
    <lineage>
        <taxon>Eukaryota</taxon>
        <taxon>Fungi</taxon>
        <taxon>Dikarya</taxon>
        <taxon>Ascomycota</taxon>
        <taxon>Pezizomycotina</taxon>
        <taxon>Sordariomycetes</taxon>
        <taxon>Sordariomycetidae</taxon>
        <taxon>Sordariales</taxon>
        <taxon>Lasiosphaeriaceae</taxon>
        <taxon>Apodospora</taxon>
    </lineage>
</organism>
<evidence type="ECO:0000313" key="4">
    <source>
        <dbReference type="Proteomes" id="UP001283341"/>
    </source>
</evidence>
<dbReference type="Proteomes" id="UP001283341">
    <property type="component" value="Unassembled WGS sequence"/>
</dbReference>
<feature type="domain" description="Stc1" evidence="2">
    <location>
        <begin position="30"/>
        <end position="109"/>
    </location>
</feature>
<evidence type="ECO:0000256" key="1">
    <source>
        <dbReference type="SAM" id="MobiDB-lite"/>
    </source>
</evidence>
<evidence type="ECO:0000313" key="3">
    <source>
        <dbReference type="EMBL" id="KAK3315343.1"/>
    </source>
</evidence>
<keyword evidence="4" id="KW-1185">Reference proteome</keyword>
<feature type="compositionally biased region" description="Polar residues" evidence="1">
    <location>
        <begin position="8"/>
        <end position="28"/>
    </location>
</feature>
<dbReference type="AlphaFoldDB" id="A0AAE0HYL5"/>
<protein>
    <submittedName>
        <fullName evidence="3">Stc1 domain-containing protein</fullName>
    </submittedName>
</protein>
<comment type="caution">
    <text evidence="3">The sequence shown here is derived from an EMBL/GenBank/DDBJ whole genome shotgun (WGS) entry which is preliminary data.</text>
</comment>
<gene>
    <name evidence="3" type="ORF">B0H66DRAFT_342225</name>
</gene>
<feature type="region of interest" description="Disordered" evidence="1">
    <location>
        <begin position="153"/>
        <end position="173"/>
    </location>
</feature>
<reference evidence="3" key="2">
    <citation type="submission" date="2023-06" db="EMBL/GenBank/DDBJ databases">
        <authorList>
            <consortium name="Lawrence Berkeley National Laboratory"/>
            <person name="Haridas S."/>
            <person name="Hensen N."/>
            <person name="Bonometti L."/>
            <person name="Westerberg I."/>
            <person name="Brannstrom I.O."/>
            <person name="Guillou S."/>
            <person name="Cros-Aarteil S."/>
            <person name="Calhoun S."/>
            <person name="Kuo A."/>
            <person name="Mondo S."/>
            <person name="Pangilinan J."/>
            <person name="Riley R."/>
            <person name="Labutti K."/>
            <person name="Andreopoulos B."/>
            <person name="Lipzen A."/>
            <person name="Chen C."/>
            <person name="Yanf M."/>
            <person name="Daum C."/>
            <person name="Ng V."/>
            <person name="Clum A."/>
            <person name="Steindorff A."/>
            <person name="Ohm R."/>
            <person name="Martin F."/>
            <person name="Silar P."/>
            <person name="Natvig D."/>
            <person name="Lalanne C."/>
            <person name="Gautier V."/>
            <person name="Ament-Velasquez S.L."/>
            <person name="Kruys A."/>
            <person name="Hutchinson M.I."/>
            <person name="Powell A.J."/>
            <person name="Barry K."/>
            <person name="Miller A.N."/>
            <person name="Grigoriev I.V."/>
            <person name="Debuchy R."/>
            <person name="Gladieux P."/>
            <person name="Thoren M.H."/>
            <person name="Johannesson H."/>
        </authorList>
    </citation>
    <scope>NUCLEOTIDE SEQUENCE</scope>
    <source>
        <strain evidence="3">CBS 118394</strain>
    </source>
</reference>
<dbReference type="Pfam" id="PF12898">
    <property type="entry name" value="Stc1"/>
    <property type="match status" value="1"/>
</dbReference>